<keyword evidence="2 3" id="KW-0802">TPR repeat</keyword>
<organism evidence="6 7">
    <name type="scientific">Euhalothece natronophila Z-M001</name>
    <dbReference type="NCBI Taxonomy" id="522448"/>
    <lineage>
        <taxon>Bacteria</taxon>
        <taxon>Bacillati</taxon>
        <taxon>Cyanobacteriota</taxon>
        <taxon>Cyanophyceae</taxon>
        <taxon>Oscillatoriophycideae</taxon>
        <taxon>Chroococcales</taxon>
        <taxon>Halothecacae</taxon>
        <taxon>Halothece cluster</taxon>
        <taxon>Euhalothece</taxon>
    </lineage>
</organism>
<dbReference type="Pfam" id="PF00226">
    <property type="entry name" value="DnaJ"/>
    <property type="match status" value="1"/>
</dbReference>
<dbReference type="SUPFAM" id="SSF46565">
    <property type="entry name" value="Chaperone J-domain"/>
    <property type="match status" value="1"/>
</dbReference>
<protein>
    <submittedName>
        <fullName evidence="6">Tetratricopeptide repeat protein</fullName>
    </submittedName>
</protein>
<dbReference type="SMART" id="SM00271">
    <property type="entry name" value="DnaJ"/>
    <property type="match status" value="1"/>
</dbReference>
<sequence>MELREYYRLLELPHNAGVEEIKASYRRLARRYHPDVNPDNREQAHNKFIQVTEAYKYLLEYASKRQAPSQDFRQPRREEPKVRVKKQPKPSQEQKSSPPPSDLDKQVKWDSYQQLQELLKQGKFSRATTLVESLAKRFPHDAEVRQWQAIAYQRRGRQLVNEGNYDLARKFLKKALSTDPQNRSLWYEIDRDFQRIEPLL</sequence>
<dbReference type="Gene3D" id="1.25.40.10">
    <property type="entry name" value="Tetratricopeptide repeat domain"/>
    <property type="match status" value="1"/>
</dbReference>
<evidence type="ECO:0000256" key="2">
    <source>
        <dbReference type="ARBA" id="ARBA00022803"/>
    </source>
</evidence>
<dbReference type="SMART" id="SM00028">
    <property type="entry name" value="TPR"/>
    <property type="match status" value="1"/>
</dbReference>
<dbReference type="Proteomes" id="UP000318453">
    <property type="component" value="Chromosome"/>
</dbReference>
<gene>
    <name evidence="6" type="ORF">FRE64_00535</name>
</gene>
<dbReference type="CDD" id="cd06257">
    <property type="entry name" value="DnaJ"/>
    <property type="match status" value="1"/>
</dbReference>
<dbReference type="InterPro" id="IPR053232">
    <property type="entry name" value="DnaJ_C/III_chloroplastic"/>
</dbReference>
<feature type="compositionally biased region" description="Basic and acidic residues" evidence="4">
    <location>
        <begin position="73"/>
        <end position="82"/>
    </location>
</feature>
<dbReference type="EMBL" id="CP042326">
    <property type="protein sequence ID" value="QDZ38563.1"/>
    <property type="molecule type" value="Genomic_DNA"/>
</dbReference>
<dbReference type="PANTHER" id="PTHR45090">
    <property type="entry name" value="CHAPERONE PROTEIN DNAJ 20 CHLOROPLASTIC"/>
    <property type="match status" value="1"/>
</dbReference>
<dbReference type="OrthoDB" id="9779889at2"/>
<keyword evidence="7" id="KW-1185">Reference proteome</keyword>
<dbReference type="PROSITE" id="PS50076">
    <property type="entry name" value="DNAJ_2"/>
    <property type="match status" value="1"/>
</dbReference>
<dbReference type="InterPro" id="IPR019734">
    <property type="entry name" value="TPR_rpt"/>
</dbReference>
<dbReference type="InterPro" id="IPR011990">
    <property type="entry name" value="TPR-like_helical_dom_sf"/>
</dbReference>
<dbReference type="PRINTS" id="PR00625">
    <property type="entry name" value="JDOMAIN"/>
</dbReference>
<dbReference type="KEGG" id="enn:FRE64_00535"/>
<dbReference type="SUPFAM" id="SSF48452">
    <property type="entry name" value="TPR-like"/>
    <property type="match status" value="1"/>
</dbReference>
<keyword evidence="1" id="KW-0677">Repeat</keyword>
<proteinExistence type="predicted"/>
<feature type="region of interest" description="Disordered" evidence="4">
    <location>
        <begin position="66"/>
        <end position="106"/>
    </location>
</feature>
<dbReference type="InterPro" id="IPR013105">
    <property type="entry name" value="TPR_2"/>
</dbReference>
<dbReference type="Pfam" id="PF07719">
    <property type="entry name" value="TPR_2"/>
    <property type="match status" value="1"/>
</dbReference>
<dbReference type="Gene3D" id="1.10.287.110">
    <property type="entry name" value="DnaJ domain"/>
    <property type="match status" value="1"/>
</dbReference>
<evidence type="ECO:0000256" key="4">
    <source>
        <dbReference type="SAM" id="MobiDB-lite"/>
    </source>
</evidence>
<evidence type="ECO:0000259" key="5">
    <source>
        <dbReference type="PROSITE" id="PS50076"/>
    </source>
</evidence>
<evidence type="ECO:0000313" key="7">
    <source>
        <dbReference type="Proteomes" id="UP000318453"/>
    </source>
</evidence>
<dbReference type="PANTHER" id="PTHR45090:SF4">
    <property type="entry name" value="J DOMAIN-CONTAINING PROTEIN"/>
    <property type="match status" value="1"/>
</dbReference>
<name>A0A5B8NH99_9CHRO</name>
<evidence type="ECO:0000256" key="1">
    <source>
        <dbReference type="ARBA" id="ARBA00022737"/>
    </source>
</evidence>
<feature type="repeat" description="TPR" evidence="3">
    <location>
        <begin position="149"/>
        <end position="182"/>
    </location>
</feature>
<dbReference type="PROSITE" id="PS50005">
    <property type="entry name" value="TPR"/>
    <property type="match status" value="1"/>
</dbReference>
<dbReference type="InterPro" id="IPR036869">
    <property type="entry name" value="J_dom_sf"/>
</dbReference>
<feature type="domain" description="J" evidence="5">
    <location>
        <begin position="5"/>
        <end position="63"/>
    </location>
</feature>
<dbReference type="InterPro" id="IPR001623">
    <property type="entry name" value="DnaJ_domain"/>
</dbReference>
<evidence type="ECO:0000256" key="3">
    <source>
        <dbReference type="PROSITE-ProRule" id="PRU00339"/>
    </source>
</evidence>
<accession>A0A5B8NH99</accession>
<dbReference type="AlphaFoldDB" id="A0A5B8NH99"/>
<dbReference type="RefSeq" id="WP_146294174.1">
    <property type="nucleotide sequence ID" value="NZ_CP042326.1"/>
</dbReference>
<evidence type="ECO:0000313" key="6">
    <source>
        <dbReference type="EMBL" id="QDZ38563.1"/>
    </source>
</evidence>
<reference evidence="6 7" key="1">
    <citation type="submission" date="2019-08" db="EMBL/GenBank/DDBJ databases">
        <title>Carotenoids and Carotenoid Binding Proteins in the Halophilic Cyanobacterium Euhalothece sp. ZM00.</title>
        <authorList>
            <person name="Cho S.M."/>
            <person name="Song J.Y."/>
            <person name="Park Y.-I."/>
        </authorList>
    </citation>
    <scope>NUCLEOTIDE SEQUENCE [LARGE SCALE GENOMIC DNA]</scope>
    <source>
        <strain evidence="6 7">Z-M001</strain>
    </source>
</reference>